<keyword evidence="4" id="KW-1185">Reference proteome</keyword>
<dbReference type="InterPro" id="IPR050989">
    <property type="entry name" value="Rap1_Ran_GAP"/>
</dbReference>
<protein>
    <recommendedName>
        <fullName evidence="2">Rap-GAP domain-containing protein</fullName>
    </recommendedName>
</protein>
<sequence length="912" mass="104186">MSSFKLYEEESNENSKWNKRDDVSIYSTSSSVFSTSSRLGKIPSAVKSSVKHIFRDSTSRIKRNTSILFRKNNTTEITTRSITKHQCAGHIDEQEEQKQTPMLHQLAHNNLGGLFLFKGLITTTLTTLHTRLTNECDRTLANVLTEQQENREFPREQLASIIIELYKMSEMVRWEDEEELKRQVKRDISRLDKQLDIIYEKDTIVSSVKEIINNMKQVMNQCICQYYKVVENAMVIPCKGYRIEGKNNYKYQVEPITQVIISDQVEHMDKDAYWYRNYFMGNSNACHFFGYHHGDPLLLSATVEYIDNKKQYRFIYRSKENSDQRRLIEDSFLLNAPTENSSTVDIPNTTWKTIIESLFNIPFHSLKKMSFDIMSSSGLEQSLLKLDEYCLHKRYKFGVLLVKEGQTKEEEWFANQHDSTKFDYFLNIIGHRVQLKDYTGWSAGLDRKGGDSGEYIYTNTWHEHVLAYHVSTLIPSKVGDKQQVQRKRHIGNDIVCIVFVEGNQPFNPSAIKSQFLHVFIVVHQEEKNKKKLWRVEVVSVENVPPFGPLLPHLFDNEKDLSDFILAKLINAEYAALKSPKFSIPMARARENLFLNIVEKGWKLLDEGDKFIISDASSTTSNNSVNSHKKSHTKTASSSSSISIRTLADSFIPPPVIEKKVASVATQAAAVATIGHIHLEQFPSIEQFDAIIHDYLQNLSTKKRDKALVDNHRYAMILQVLKDPRNTSVSTAQFRFWVKKMFCLMNDTVCHDDKPVATRESIYHILVIAHKEAHHGGRDKTSALVRRQYSWIPKELIARFVRHCPYCISKRNGNTNEPKTPPIYKYSHPSHSATAAAAAAVVASSFIAAHHPSISTNTTRLYFPSKQEARGFSPQPYHHFIADQHSCAAAAAIVAAAAMAAIKSNHSADSLSS</sequence>
<dbReference type="InterPro" id="IPR041588">
    <property type="entry name" value="Integrase_H2C2"/>
</dbReference>
<name>A0A9P7BSE7_RHIOR</name>
<dbReference type="AlphaFoldDB" id="A0A9P7BSE7"/>
<gene>
    <name evidence="3" type="ORF">G6F64_005518</name>
</gene>
<dbReference type="Pfam" id="PF17921">
    <property type="entry name" value="Integrase_H2C2"/>
    <property type="match status" value="1"/>
</dbReference>
<evidence type="ECO:0000259" key="2">
    <source>
        <dbReference type="PROSITE" id="PS50085"/>
    </source>
</evidence>
<dbReference type="FunFam" id="3.40.50.11210:FF:000001">
    <property type="entry name" value="Ral GTPase-activating protein subunit alpha-1 isoform 1"/>
    <property type="match status" value="1"/>
</dbReference>
<dbReference type="PANTHER" id="PTHR15711">
    <property type="entry name" value="RAP GTPASE-ACTIVATING PROTEIN"/>
    <property type="match status" value="1"/>
</dbReference>
<dbReference type="Proteomes" id="UP000716291">
    <property type="component" value="Unassembled WGS sequence"/>
</dbReference>
<dbReference type="Gene3D" id="3.40.50.11210">
    <property type="entry name" value="Rap/Ran-GAP"/>
    <property type="match status" value="1"/>
</dbReference>
<organism evidence="3 4">
    <name type="scientific">Rhizopus oryzae</name>
    <name type="common">Mucormycosis agent</name>
    <name type="synonym">Rhizopus arrhizus var. delemar</name>
    <dbReference type="NCBI Taxonomy" id="64495"/>
    <lineage>
        <taxon>Eukaryota</taxon>
        <taxon>Fungi</taxon>
        <taxon>Fungi incertae sedis</taxon>
        <taxon>Mucoromycota</taxon>
        <taxon>Mucoromycotina</taxon>
        <taxon>Mucoromycetes</taxon>
        <taxon>Mucorales</taxon>
        <taxon>Mucorineae</taxon>
        <taxon>Rhizopodaceae</taxon>
        <taxon>Rhizopus</taxon>
    </lineage>
</organism>
<feature type="domain" description="Rap-GAP" evidence="2">
    <location>
        <begin position="383"/>
        <end position="596"/>
    </location>
</feature>
<dbReference type="GO" id="GO:0005096">
    <property type="term" value="F:GTPase activator activity"/>
    <property type="evidence" value="ECO:0007669"/>
    <property type="project" value="UniProtKB-KW"/>
</dbReference>
<reference evidence="3" key="1">
    <citation type="journal article" date="2020" name="Microb. Genom.">
        <title>Genetic diversity of clinical and environmental Mucorales isolates obtained from an investigation of mucormycosis cases among solid organ transplant recipients.</title>
        <authorList>
            <person name="Nguyen M.H."/>
            <person name="Kaul D."/>
            <person name="Muto C."/>
            <person name="Cheng S.J."/>
            <person name="Richter R.A."/>
            <person name="Bruno V.M."/>
            <person name="Liu G."/>
            <person name="Beyhan S."/>
            <person name="Sundermann A.J."/>
            <person name="Mounaud S."/>
            <person name="Pasculle A.W."/>
            <person name="Nierman W.C."/>
            <person name="Driscoll E."/>
            <person name="Cumbie R."/>
            <person name="Clancy C.J."/>
            <person name="Dupont C.L."/>
        </authorList>
    </citation>
    <scope>NUCLEOTIDE SEQUENCE</scope>
    <source>
        <strain evidence="3">GL11</strain>
    </source>
</reference>
<evidence type="ECO:0000313" key="4">
    <source>
        <dbReference type="Proteomes" id="UP000716291"/>
    </source>
</evidence>
<dbReference type="GO" id="GO:0051056">
    <property type="term" value="P:regulation of small GTPase mediated signal transduction"/>
    <property type="evidence" value="ECO:0007669"/>
    <property type="project" value="InterPro"/>
</dbReference>
<dbReference type="SUPFAM" id="SSF111347">
    <property type="entry name" value="Rap/Ran-GAP"/>
    <property type="match status" value="1"/>
</dbReference>
<evidence type="ECO:0000313" key="3">
    <source>
        <dbReference type="EMBL" id="KAG1309162.1"/>
    </source>
</evidence>
<dbReference type="EMBL" id="JAANQT010000676">
    <property type="protein sequence ID" value="KAG1309162.1"/>
    <property type="molecule type" value="Genomic_DNA"/>
</dbReference>
<dbReference type="Pfam" id="PF02145">
    <property type="entry name" value="Rap_GAP"/>
    <property type="match status" value="1"/>
</dbReference>
<accession>A0A9P7BSE7</accession>
<dbReference type="PROSITE" id="PS50085">
    <property type="entry name" value="RAPGAP"/>
    <property type="match status" value="1"/>
</dbReference>
<dbReference type="InterPro" id="IPR035974">
    <property type="entry name" value="Rap/Ran-GAP_sf"/>
</dbReference>
<keyword evidence="1" id="KW-0343">GTPase activation</keyword>
<comment type="caution">
    <text evidence="3">The sequence shown here is derived from an EMBL/GenBank/DDBJ whole genome shotgun (WGS) entry which is preliminary data.</text>
</comment>
<dbReference type="OrthoDB" id="2499658at2759"/>
<dbReference type="InterPro" id="IPR000331">
    <property type="entry name" value="Rap/Ran_GAP_dom"/>
</dbReference>
<proteinExistence type="predicted"/>
<evidence type="ECO:0000256" key="1">
    <source>
        <dbReference type="ARBA" id="ARBA00022468"/>
    </source>
</evidence>